<proteinExistence type="predicted"/>
<sequence>MKKLTVIGLLIFAVLFLYRPDVLAADKNYQTVFGTDKTAQGKFTTTKQNFTVENYWDVSNANVKLVYTITQLSEKEVSTMTLKINDVAFYSFKPDKADKGTKQIEIEIPKDKLKKGVNVLSIESFVYTDLPDGRCTIDDTPANWLQFDKTSAVNVSYSDKAFQKTIAEFGERFTGIDTVKSEQGAVAVSNKAGDAELGAALEGLSGFSAANTLEDKNIAFGQYEEAKTRDGKNYLVLFSSYDNLPNDLKSQIKDDNKLEKQALFQVVTVGNTNTLVVTSKSNDALKKAGKLIANQNYLSQLGTNTKWLTTDEKIDTPATSVDKNTKLTTTGDKLKGIGHITQDYFISMPANRSASTGTEVSLDFRYAQNLDFEHSLVTILVNGKPIGSQKLTAKKANGDKLTFQIPSDLNVKGDFSVTVAFDLILTNNYCGFIADSEIPWAYITPESKINLNTSEETDLLFEQYPYPFIANGDFNNAVVVVPDKLTTEDTDSLANIFNLLGRFHDGNRGDLTAVHAANWKKPKEGSNIIAVGTMKNNPVIKNANDDLYFQYNKTGEYFLSNEKISIEKNYGKQLGSVQLITSDGVPILAVTGPGTKQTELGSDLIATKANLAKIYGDGAIVDTDNTIHSYRFKKAADTKEESFGSKISNNKEVTVFGAFALLSVVILVVAVLLILRKYRRSRK</sequence>
<evidence type="ECO:0000256" key="6">
    <source>
        <dbReference type="SAM" id="Phobius"/>
    </source>
</evidence>
<feature type="chain" id="PRO_5002374394" description="Glycosyltransferase" evidence="7">
    <location>
        <begin position="25"/>
        <end position="683"/>
    </location>
</feature>
<gene>
    <name evidence="8" type="primary">bcsB</name>
    <name evidence="8" type="ordered locus">LMM7_0559</name>
</gene>
<dbReference type="GO" id="GO:0006011">
    <property type="term" value="P:UDP-alpha-D-glucose metabolic process"/>
    <property type="evidence" value="ECO:0007669"/>
    <property type="project" value="InterPro"/>
</dbReference>
<dbReference type="PATRIC" id="fig|1030009.3.peg.549"/>
<dbReference type="RefSeq" id="WP_012581875.1">
    <property type="nucleotide sequence ID" value="NC_017537.1"/>
</dbReference>
<evidence type="ECO:0000313" key="9">
    <source>
        <dbReference type="Proteomes" id="UP000000486"/>
    </source>
</evidence>
<feature type="signal peptide" evidence="7">
    <location>
        <begin position="1"/>
        <end position="24"/>
    </location>
</feature>
<feature type="transmembrane region" description="Helical" evidence="6">
    <location>
        <begin position="655"/>
        <end position="675"/>
    </location>
</feature>
<keyword evidence="2" id="KW-1003">Cell membrane</keyword>
<name>A0A0E0UUC7_LISMM</name>
<evidence type="ECO:0000313" key="8">
    <source>
        <dbReference type="EMBL" id="AEH91565.1"/>
    </source>
</evidence>
<organism evidence="8 9">
    <name type="scientific">Listeria monocytogenes serotype 4a (strain M7)</name>
    <dbReference type="NCBI Taxonomy" id="1030009"/>
    <lineage>
        <taxon>Bacteria</taxon>
        <taxon>Bacillati</taxon>
        <taxon>Bacillota</taxon>
        <taxon>Bacilli</taxon>
        <taxon>Bacillales</taxon>
        <taxon>Listeriaceae</taxon>
        <taxon>Listeria</taxon>
    </lineage>
</organism>
<evidence type="ECO:0000256" key="3">
    <source>
        <dbReference type="ARBA" id="ARBA00022692"/>
    </source>
</evidence>
<dbReference type="KEGG" id="lmq:LMM7_0559"/>
<accession>A0A0E0UUC7</accession>
<dbReference type="AlphaFoldDB" id="A0A0E0UUC7"/>
<protein>
    <recommendedName>
        <fullName evidence="10">Glycosyltransferase</fullName>
    </recommendedName>
</protein>
<evidence type="ECO:0000256" key="2">
    <source>
        <dbReference type="ARBA" id="ARBA00022475"/>
    </source>
</evidence>
<evidence type="ECO:0008006" key="10">
    <source>
        <dbReference type="Google" id="ProtNLM"/>
    </source>
</evidence>
<keyword evidence="5 6" id="KW-0472">Membrane</keyword>
<evidence type="ECO:0000256" key="5">
    <source>
        <dbReference type="ARBA" id="ARBA00023136"/>
    </source>
</evidence>
<dbReference type="Gene3D" id="2.60.120.260">
    <property type="entry name" value="Galactose-binding domain-like"/>
    <property type="match status" value="2"/>
</dbReference>
<dbReference type="HOGENOM" id="CLU_024731_0_0_9"/>
<dbReference type="Pfam" id="PF03170">
    <property type="entry name" value="BcsB"/>
    <property type="match status" value="1"/>
</dbReference>
<dbReference type="PANTHER" id="PTHR39083">
    <property type="entry name" value="CYCLIC DI-GMP-BINDING PROTEIN"/>
    <property type="match status" value="1"/>
</dbReference>
<reference evidence="8 9" key="1">
    <citation type="journal article" date="2011" name="J. Bacteriol.">
        <title>Genome sequence of the nonpathogenic Listeria monocytogenes serovar 4a strain M7.</title>
        <authorList>
            <person name="Chen J."/>
            <person name="Xia Y."/>
            <person name="Cheng C."/>
            <person name="Fang C."/>
            <person name="Shan Y."/>
            <person name="Jin G."/>
            <person name="Fang W."/>
        </authorList>
    </citation>
    <scope>NUCLEOTIDE SEQUENCE [LARGE SCALE GENOMIC DNA]</scope>
    <source>
        <strain evidence="8 9">M7</strain>
    </source>
</reference>
<comment type="subcellular location">
    <subcellularLocation>
        <location evidence="1">Cell membrane</location>
        <topology evidence="1">Single-pass membrane protein</topology>
    </subcellularLocation>
</comment>
<evidence type="ECO:0000256" key="4">
    <source>
        <dbReference type="ARBA" id="ARBA00022989"/>
    </source>
</evidence>
<evidence type="ECO:0000256" key="7">
    <source>
        <dbReference type="SAM" id="SignalP"/>
    </source>
</evidence>
<dbReference type="Proteomes" id="UP000000486">
    <property type="component" value="Chromosome"/>
</dbReference>
<evidence type="ECO:0000256" key="1">
    <source>
        <dbReference type="ARBA" id="ARBA00004162"/>
    </source>
</evidence>
<dbReference type="InterPro" id="IPR018513">
    <property type="entry name" value="Cell_synthase_bac"/>
</dbReference>
<dbReference type="EMBL" id="CP002816">
    <property type="protein sequence ID" value="AEH91565.1"/>
    <property type="molecule type" value="Genomic_DNA"/>
</dbReference>
<keyword evidence="3 6" id="KW-0812">Transmembrane</keyword>
<dbReference type="GO" id="GO:0005886">
    <property type="term" value="C:plasma membrane"/>
    <property type="evidence" value="ECO:0007669"/>
    <property type="project" value="UniProtKB-SubCell"/>
</dbReference>
<keyword evidence="7" id="KW-0732">Signal</keyword>
<dbReference type="PANTHER" id="PTHR39083:SF1">
    <property type="entry name" value="CYCLIC DI-GMP-BINDING PROTEIN"/>
    <property type="match status" value="1"/>
</dbReference>
<keyword evidence="4 6" id="KW-1133">Transmembrane helix</keyword>